<dbReference type="EMBL" id="OMOH01000004">
    <property type="protein sequence ID" value="SPF68128.1"/>
    <property type="molecule type" value="Genomic_DNA"/>
</dbReference>
<evidence type="ECO:0000313" key="1">
    <source>
        <dbReference type="EMBL" id="SPF68128.1"/>
    </source>
</evidence>
<dbReference type="InterPro" id="IPR045436">
    <property type="entry name" value="DUF6507"/>
</dbReference>
<protein>
    <recommendedName>
        <fullName evidence="3">Excreted virulence factor EspC, type VII ESX diderm</fullName>
    </recommendedName>
</protein>
<gene>
    <name evidence="1" type="ORF">PROPJV5_1071</name>
</gene>
<organism evidence="1 2">
    <name type="scientific">Propionibacterium ruminifibrarum</name>
    <dbReference type="NCBI Taxonomy" id="1962131"/>
    <lineage>
        <taxon>Bacteria</taxon>
        <taxon>Bacillati</taxon>
        <taxon>Actinomycetota</taxon>
        <taxon>Actinomycetes</taxon>
        <taxon>Propionibacteriales</taxon>
        <taxon>Propionibacteriaceae</taxon>
        <taxon>Propionibacterium</taxon>
    </lineage>
</organism>
<sequence>MSSWKIDGAQVKVVLDNVTTYADQFQEGLSEDEFTDLENCLTGGATEGSAGVNSVMGSVPTAVDNLIASLGDDLTSIGNYIQAGAWGVASATVAYNQGNEEMAATFQSEMITAAQTGDFTFFKENNVLGE</sequence>
<dbReference type="Proteomes" id="UP000265962">
    <property type="component" value="Unassembled WGS sequence"/>
</dbReference>
<name>A0A375I4H8_9ACTN</name>
<keyword evidence="2" id="KW-1185">Reference proteome</keyword>
<reference evidence="2" key="1">
    <citation type="submission" date="2018-02" db="EMBL/GenBank/DDBJ databases">
        <authorList>
            <person name="Hornung B."/>
        </authorList>
    </citation>
    <scope>NUCLEOTIDE SEQUENCE [LARGE SCALE GENOMIC DNA]</scope>
</reference>
<accession>A0A375I4H8</accession>
<dbReference type="Pfam" id="PF20117">
    <property type="entry name" value="DUF6507"/>
    <property type="match status" value="1"/>
</dbReference>
<evidence type="ECO:0008006" key="3">
    <source>
        <dbReference type="Google" id="ProtNLM"/>
    </source>
</evidence>
<evidence type="ECO:0000313" key="2">
    <source>
        <dbReference type="Proteomes" id="UP000265962"/>
    </source>
</evidence>
<dbReference type="RefSeq" id="WP_119715321.1">
    <property type="nucleotide sequence ID" value="NZ_OMOH01000004.1"/>
</dbReference>
<dbReference type="OrthoDB" id="4829084at2"/>
<proteinExistence type="predicted"/>
<dbReference type="AlphaFoldDB" id="A0A375I4H8"/>